<gene>
    <name evidence="1" type="ORF">GCWU000324_00487</name>
</gene>
<evidence type="ECO:0000313" key="1">
    <source>
        <dbReference type="EMBL" id="EEP68587.1"/>
    </source>
</evidence>
<proteinExistence type="predicted"/>
<dbReference type="Proteomes" id="UP000003009">
    <property type="component" value="Unassembled WGS sequence"/>
</dbReference>
<dbReference type="AlphaFoldDB" id="C4GHZ9"/>
<keyword evidence="2" id="KW-1185">Reference proteome</keyword>
<dbReference type="HOGENOM" id="CLU_2973411_0_0_4"/>
<evidence type="ECO:0000313" key="2">
    <source>
        <dbReference type="Proteomes" id="UP000003009"/>
    </source>
</evidence>
<accession>C4GHZ9</accession>
<comment type="caution">
    <text evidence="1">The sequence shown here is derived from an EMBL/GenBank/DDBJ whole genome shotgun (WGS) entry which is preliminary data.</text>
</comment>
<dbReference type="EMBL" id="ACJW02000002">
    <property type="protein sequence ID" value="EEP68587.1"/>
    <property type="molecule type" value="Genomic_DNA"/>
</dbReference>
<reference evidence="1" key="1">
    <citation type="submission" date="2009-04" db="EMBL/GenBank/DDBJ databases">
        <authorList>
            <person name="Weinstock G."/>
            <person name="Sodergren E."/>
            <person name="Clifton S."/>
            <person name="Fulton L."/>
            <person name="Fulton B."/>
            <person name="Courtney L."/>
            <person name="Fronick C."/>
            <person name="Harrison M."/>
            <person name="Strong C."/>
            <person name="Farmer C."/>
            <person name="Delahaunty K."/>
            <person name="Markovic C."/>
            <person name="Hall O."/>
            <person name="Minx P."/>
            <person name="Tomlinson C."/>
            <person name="Mitreva M."/>
            <person name="Nelson J."/>
            <person name="Hou S."/>
            <person name="Wollam A."/>
            <person name="Pepin K.H."/>
            <person name="Johnson M."/>
            <person name="Bhonagiri V."/>
            <person name="Nash W.E."/>
            <person name="Warren W."/>
            <person name="Chinwalla A."/>
            <person name="Mardis E.R."/>
            <person name="Wilson R.K."/>
        </authorList>
    </citation>
    <scope>NUCLEOTIDE SEQUENCE [LARGE SCALE GENOMIC DNA]</scope>
    <source>
        <strain evidence="1">ATCC 51147</strain>
    </source>
</reference>
<name>C4GHZ9_9NEIS</name>
<protein>
    <submittedName>
        <fullName evidence="1">Uncharacterized protein</fullName>
    </submittedName>
</protein>
<sequence>MRQPEIPPLFQAALESVFKIYPPIPTNSAMICPFPTSKGQAYAPHHSPTHQPLARISP</sequence>
<organism evidence="1 2">
    <name type="scientific">Kingella oralis ATCC 51147</name>
    <dbReference type="NCBI Taxonomy" id="629741"/>
    <lineage>
        <taxon>Bacteria</taxon>
        <taxon>Pseudomonadati</taxon>
        <taxon>Pseudomonadota</taxon>
        <taxon>Betaproteobacteria</taxon>
        <taxon>Neisseriales</taxon>
        <taxon>Neisseriaceae</taxon>
        <taxon>Kingella</taxon>
    </lineage>
</organism>